<dbReference type="AlphaFoldDB" id="A0A0N5AGN4"/>
<proteinExistence type="inferred from homology"/>
<evidence type="ECO:0000313" key="7">
    <source>
        <dbReference type="WBParaSite" id="SMUV_0000349601-mRNA-1"/>
    </source>
</evidence>
<feature type="transmembrane region" description="Helical" evidence="5">
    <location>
        <begin position="106"/>
        <end position="128"/>
    </location>
</feature>
<evidence type="ECO:0000256" key="2">
    <source>
        <dbReference type="ARBA" id="ARBA00022692"/>
    </source>
</evidence>
<dbReference type="STRING" id="451379.A0A0N5AGN4"/>
<dbReference type="SUPFAM" id="SSF81338">
    <property type="entry name" value="Aquaporin-like"/>
    <property type="match status" value="1"/>
</dbReference>
<name>A0A0N5AGN4_9BILA</name>
<dbReference type="InterPro" id="IPR016697">
    <property type="entry name" value="Aquaporin_11/12"/>
</dbReference>
<feature type="transmembrane region" description="Helical" evidence="5">
    <location>
        <begin position="6"/>
        <end position="29"/>
    </location>
</feature>
<evidence type="ECO:0000256" key="5">
    <source>
        <dbReference type="PIRNR" id="PIRNR017529"/>
    </source>
</evidence>
<accession>A0A0N5AGN4</accession>
<dbReference type="WBParaSite" id="SMUV_0000349601-mRNA-1">
    <property type="protein sequence ID" value="SMUV_0000349601-mRNA-1"/>
    <property type="gene ID" value="SMUV_0000349601"/>
</dbReference>
<keyword evidence="6" id="KW-1185">Reference proteome</keyword>
<feature type="transmembrane region" description="Helical" evidence="5">
    <location>
        <begin position="149"/>
        <end position="167"/>
    </location>
</feature>
<evidence type="ECO:0000313" key="6">
    <source>
        <dbReference type="Proteomes" id="UP000046393"/>
    </source>
</evidence>
<dbReference type="GO" id="GO:0005737">
    <property type="term" value="C:cytoplasm"/>
    <property type="evidence" value="ECO:0007669"/>
    <property type="project" value="TreeGrafter"/>
</dbReference>
<dbReference type="GO" id="GO:0016020">
    <property type="term" value="C:membrane"/>
    <property type="evidence" value="ECO:0007669"/>
    <property type="project" value="UniProtKB-SubCell"/>
</dbReference>
<dbReference type="InterPro" id="IPR023271">
    <property type="entry name" value="Aquaporin-like"/>
</dbReference>
<dbReference type="Proteomes" id="UP000046393">
    <property type="component" value="Unplaced"/>
</dbReference>
<evidence type="ECO:0000256" key="1">
    <source>
        <dbReference type="ARBA" id="ARBA00004141"/>
    </source>
</evidence>
<reference evidence="7" key="1">
    <citation type="submission" date="2017-02" db="UniProtKB">
        <authorList>
            <consortium name="WormBaseParasite"/>
        </authorList>
    </citation>
    <scope>IDENTIFICATION</scope>
</reference>
<feature type="transmembrane region" description="Helical" evidence="5">
    <location>
        <begin position="179"/>
        <end position="198"/>
    </location>
</feature>
<dbReference type="PANTHER" id="PTHR21191">
    <property type="entry name" value="AQUAPORIN"/>
    <property type="match status" value="1"/>
</dbReference>
<dbReference type="PIRSF" id="PIRSF017529">
    <property type="entry name" value="Aquaporin_11/12"/>
    <property type="match status" value="1"/>
</dbReference>
<dbReference type="Gene3D" id="1.20.1080.10">
    <property type="entry name" value="Glycerol uptake facilitator protein"/>
    <property type="match status" value="1"/>
</dbReference>
<keyword evidence="4 5" id="KW-0472">Membrane</keyword>
<keyword evidence="3 5" id="KW-1133">Transmembrane helix</keyword>
<dbReference type="InterPro" id="IPR051883">
    <property type="entry name" value="AQP11/12_channel"/>
</dbReference>
<dbReference type="GO" id="GO:0015267">
    <property type="term" value="F:channel activity"/>
    <property type="evidence" value="ECO:0007669"/>
    <property type="project" value="TreeGrafter"/>
</dbReference>
<comment type="subcellular location">
    <subcellularLocation>
        <location evidence="1">Membrane</location>
        <topology evidence="1">Multi-pass membrane protein</topology>
    </subcellularLocation>
</comment>
<evidence type="ECO:0000256" key="3">
    <source>
        <dbReference type="ARBA" id="ARBA00022989"/>
    </source>
</evidence>
<comment type="caution">
    <text evidence="5">Lacks conserved residue(s) required for the propagation of feature annotation.</text>
</comment>
<organism evidence="6 7">
    <name type="scientific">Syphacia muris</name>
    <dbReference type="NCBI Taxonomy" id="451379"/>
    <lineage>
        <taxon>Eukaryota</taxon>
        <taxon>Metazoa</taxon>
        <taxon>Ecdysozoa</taxon>
        <taxon>Nematoda</taxon>
        <taxon>Chromadorea</taxon>
        <taxon>Rhabditida</taxon>
        <taxon>Spirurina</taxon>
        <taxon>Oxyuridomorpha</taxon>
        <taxon>Oxyuroidea</taxon>
        <taxon>Oxyuridae</taxon>
        <taxon>Syphacia</taxon>
    </lineage>
</organism>
<dbReference type="PANTHER" id="PTHR21191:SF15">
    <property type="entry name" value="AQUAPORIN"/>
    <property type="match status" value="1"/>
</dbReference>
<sequence>MRLWIASLLFYMFVYLVCEILRLLIKITFRWKPQNFSRRLLLEFVGTLQICAPMFDINIILDSYGLYGVFIEVSFLELANTILFRDAIAHPCALVLNKRPNTFRQALMVFIAEMLAGFSSFFLARFFWSFGIHQIHRNMLQLDTCDADLTVAILIGCLIEGVATFSSKAVEYYSKYQDVVKPTILNCFFSGFLTVLGIKYTGLYANPIVAWSCTFNCEGLTHLGHLAVYWIAPIIGWHFADVVFSNADCDLTYDRKDSKKE</sequence>
<keyword evidence="2 5" id="KW-0812">Transmembrane</keyword>
<protein>
    <recommendedName>
        <fullName evidence="5">Aquaporin</fullName>
    </recommendedName>
</protein>
<comment type="similarity">
    <text evidence="5">Belongs to the MIP/aquaporin (TC 1.A.8) family.</text>
</comment>
<evidence type="ECO:0000256" key="4">
    <source>
        <dbReference type="ARBA" id="ARBA00023136"/>
    </source>
</evidence>